<keyword evidence="16" id="KW-1185">Reference proteome</keyword>
<dbReference type="InterPro" id="IPR005225">
    <property type="entry name" value="Small_GTP-bd"/>
</dbReference>
<dbReference type="Pfam" id="PF00071">
    <property type="entry name" value="Ras"/>
    <property type="match status" value="1"/>
</dbReference>
<dbReference type="Proteomes" id="UP000050525">
    <property type="component" value="Unassembled WGS sequence"/>
</dbReference>
<feature type="transmembrane region" description="Helical" evidence="13">
    <location>
        <begin position="124"/>
        <end position="144"/>
    </location>
</feature>
<keyword evidence="4" id="KW-0963">Cytoplasm</keyword>
<evidence type="ECO:0000256" key="2">
    <source>
        <dbReference type="ARBA" id="ARBA00004496"/>
    </source>
</evidence>
<dbReference type="SMART" id="SM00174">
    <property type="entry name" value="RHO"/>
    <property type="match status" value="1"/>
</dbReference>
<dbReference type="PROSITE" id="PS51417">
    <property type="entry name" value="ARF"/>
    <property type="match status" value="1"/>
</dbReference>
<feature type="region of interest" description="Disordered" evidence="12">
    <location>
        <begin position="577"/>
        <end position="611"/>
    </location>
</feature>
<dbReference type="PANTHER" id="PTHR10383">
    <property type="entry name" value="SERINE INCORPORATOR"/>
    <property type="match status" value="1"/>
</dbReference>
<evidence type="ECO:0000313" key="16">
    <source>
        <dbReference type="Proteomes" id="UP000050525"/>
    </source>
</evidence>
<evidence type="ECO:0000256" key="11">
    <source>
        <dbReference type="SAM" id="Coils"/>
    </source>
</evidence>
<name>A0A151M668_ALLMI</name>
<dbReference type="eggNOG" id="KOG0078">
    <property type="taxonomic scope" value="Eukaryota"/>
</dbReference>
<evidence type="ECO:0000256" key="12">
    <source>
        <dbReference type="SAM" id="MobiDB-lite"/>
    </source>
</evidence>
<gene>
    <name evidence="15" type="primary">SERINC4</name>
    <name evidence="15" type="ORF">Y1Q_0011347</name>
</gene>
<feature type="signal peptide" evidence="14">
    <location>
        <begin position="1"/>
        <end position="33"/>
    </location>
</feature>
<protein>
    <submittedName>
        <fullName evidence="15">Serine incorporator 4</fullName>
    </submittedName>
</protein>
<feature type="transmembrane region" description="Helical" evidence="13">
    <location>
        <begin position="199"/>
        <end position="219"/>
    </location>
</feature>
<evidence type="ECO:0000256" key="14">
    <source>
        <dbReference type="SAM" id="SignalP"/>
    </source>
</evidence>
<keyword evidence="10 13" id="KW-0472">Membrane</keyword>
<reference evidence="15 16" key="1">
    <citation type="journal article" date="2012" name="Genome Biol.">
        <title>Sequencing three crocodilian genomes to illuminate the evolution of archosaurs and amniotes.</title>
        <authorList>
            <person name="St John J.A."/>
            <person name="Braun E.L."/>
            <person name="Isberg S.R."/>
            <person name="Miles L.G."/>
            <person name="Chong A.Y."/>
            <person name="Gongora J."/>
            <person name="Dalzell P."/>
            <person name="Moran C."/>
            <person name="Bed'hom B."/>
            <person name="Abzhanov A."/>
            <person name="Burgess S.C."/>
            <person name="Cooksey A.M."/>
            <person name="Castoe T.A."/>
            <person name="Crawford N.G."/>
            <person name="Densmore L.D."/>
            <person name="Drew J.C."/>
            <person name="Edwards S.V."/>
            <person name="Faircloth B.C."/>
            <person name="Fujita M.K."/>
            <person name="Greenwold M.J."/>
            <person name="Hoffmann F.G."/>
            <person name="Howard J.M."/>
            <person name="Iguchi T."/>
            <person name="Janes D.E."/>
            <person name="Khan S.Y."/>
            <person name="Kohno S."/>
            <person name="de Koning A.J."/>
            <person name="Lance S.L."/>
            <person name="McCarthy F.M."/>
            <person name="McCormack J.E."/>
            <person name="Merchant M.E."/>
            <person name="Peterson D.G."/>
            <person name="Pollock D.D."/>
            <person name="Pourmand N."/>
            <person name="Raney B.J."/>
            <person name="Roessler K.A."/>
            <person name="Sanford J.R."/>
            <person name="Sawyer R.H."/>
            <person name="Schmidt C.J."/>
            <person name="Triplett E.W."/>
            <person name="Tuberville T.D."/>
            <person name="Venegas-Anaya M."/>
            <person name="Howard J.T."/>
            <person name="Jarvis E.D."/>
            <person name="Guillette L.J.Jr."/>
            <person name="Glenn T.C."/>
            <person name="Green R.E."/>
            <person name="Ray D.A."/>
        </authorList>
    </citation>
    <scope>NUCLEOTIDE SEQUENCE [LARGE SCALE GENOMIC DNA]</scope>
    <source>
        <strain evidence="15">KSC_2009_1</strain>
    </source>
</reference>
<evidence type="ECO:0000256" key="6">
    <source>
        <dbReference type="ARBA" id="ARBA00022741"/>
    </source>
</evidence>
<keyword evidence="5 13" id="KW-0812">Transmembrane</keyword>
<feature type="transmembrane region" description="Helical" evidence="13">
    <location>
        <begin position="57"/>
        <end position="76"/>
    </location>
</feature>
<dbReference type="PROSITE" id="PS51420">
    <property type="entry name" value="RHO"/>
    <property type="match status" value="1"/>
</dbReference>
<feature type="chain" id="PRO_5007584739" evidence="14">
    <location>
        <begin position="34"/>
        <end position="913"/>
    </location>
</feature>
<keyword evidence="14" id="KW-0732">Signal</keyword>
<dbReference type="PRINTS" id="PR00449">
    <property type="entry name" value="RASTRNSFRMNG"/>
</dbReference>
<dbReference type="EMBL" id="AKHW03006474">
    <property type="protein sequence ID" value="KYO19981.1"/>
    <property type="molecule type" value="Genomic_DNA"/>
</dbReference>
<dbReference type="GO" id="GO:0003924">
    <property type="term" value="F:GTPase activity"/>
    <property type="evidence" value="ECO:0007669"/>
    <property type="project" value="InterPro"/>
</dbReference>
<comment type="subcellular location">
    <subcellularLocation>
        <location evidence="2">Cytoplasm</location>
    </subcellularLocation>
    <subcellularLocation>
        <location evidence="1">Membrane</location>
        <topology evidence="1">Multi-pass membrane protein</topology>
    </subcellularLocation>
</comment>
<evidence type="ECO:0000256" key="4">
    <source>
        <dbReference type="ARBA" id="ARBA00022490"/>
    </source>
</evidence>
<comment type="similarity">
    <text evidence="3">Belongs to the TDE1 family.</text>
</comment>
<evidence type="ECO:0000313" key="15">
    <source>
        <dbReference type="EMBL" id="KYO19981.1"/>
    </source>
</evidence>
<evidence type="ECO:0000256" key="3">
    <source>
        <dbReference type="ARBA" id="ARBA00006665"/>
    </source>
</evidence>
<dbReference type="CDD" id="cd00154">
    <property type="entry name" value="Rab"/>
    <property type="match status" value="1"/>
</dbReference>
<organism evidence="15 16">
    <name type="scientific">Alligator mississippiensis</name>
    <name type="common">American alligator</name>
    <dbReference type="NCBI Taxonomy" id="8496"/>
    <lineage>
        <taxon>Eukaryota</taxon>
        <taxon>Metazoa</taxon>
        <taxon>Chordata</taxon>
        <taxon>Craniata</taxon>
        <taxon>Vertebrata</taxon>
        <taxon>Euteleostomi</taxon>
        <taxon>Archelosauria</taxon>
        <taxon>Archosauria</taxon>
        <taxon>Crocodylia</taxon>
        <taxon>Alligatoridae</taxon>
        <taxon>Alligatorinae</taxon>
        <taxon>Alligator</taxon>
    </lineage>
</organism>
<dbReference type="GO" id="GO:0005737">
    <property type="term" value="C:cytoplasm"/>
    <property type="evidence" value="ECO:0007669"/>
    <property type="project" value="UniProtKB-SubCell"/>
</dbReference>
<dbReference type="Gene3D" id="3.40.50.300">
    <property type="entry name" value="P-loop containing nucleotide triphosphate hydrolases"/>
    <property type="match status" value="1"/>
</dbReference>
<keyword evidence="8 11" id="KW-0175">Coiled coil</keyword>
<feature type="transmembrane region" description="Helical" evidence="13">
    <location>
        <begin position="165"/>
        <end position="187"/>
    </location>
</feature>
<feature type="coiled-coil region" evidence="11">
    <location>
        <begin position="494"/>
        <end position="549"/>
    </location>
</feature>
<keyword evidence="9" id="KW-0342">GTP-binding</keyword>
<feature type="transmembrane region" description="Helical" evidence="13">
    <location>
        <begin position="279"/>
        <end position="302"/>
    </location>
</feature>
<evidence type="ECO:0000256" key="10">
    <source>
        <dbReference type="ARBA" id="ARBA00023136"/>
    </source>
</evidence>
<evidence type="ECO:0000256" key="1">
    <source>
        <dbReference type="ARBA" id="ARBA00004141"/>
    </source>
</evidence>
<dbReference type="SMART" id="SM00173">
    <property type="entry name" value="RAS"/>
    <property type="match status" value="1"/>
</dbReference>
<dbReference type="AlphaFoldDB" id="A0A151M668"/>
<evidence type="ECO:0000256" key="5">
    <source>
        <dbReference type="ARBA" id="ARBA00022692"/>
    </source>
</evidence>
<feature type="transmembrane region" description="Helical" evidence="13">
    <location>
        <begin position="231"/>
        <end position="250"/>
    </location>
</feature>
<proteinExistence type="inferred from homology"/>
<dbReference type="SUPFAM" id="SSF52540">
    <property type="entry name" value="P-loop containing nucleoside triphosphate hydrolases"/>
    <property type="match status" value="1"/>
</dbReference>
<dbReference type="NCBIfam" id="TIGR00231">
    <property type="entry name" value="small_GTP"/>
    <property type="match status" value="1"/>
</dbReference>
<dbReference type="Pfam" id="PF03348">
    <property type="entry name" value="Serinc"/>
    <property type="match status" value="2"/>
</dbReference>
<accession>A0A151M668</accession>
<dbReference type="InterPro" id="IPR001806">
    <property type="entry name" value="Small_GTPase"/>
</dbReference>
<feature type="coiled-coil region" evidence="11">
    <location>
        <begin position="415"/>
        <end position="442"/>
    </location>
</feature>
<feature type="compositionally biased region" description="Low complexity" evidence="12">
    <location>
        <begin position="647"/>
        <end position="670"/>
    </location>
</feature>
<evidence type="ECO:0000256" key="9">
    <source>
        <dbReference type="ARBA" id="ARBA00023134"/>
    </source>
</evidence>
<dbReference type="STRING" id="8496.A0A151M668"/>
<dbReference type="SMART" id="SM00176">
    <property type="entry name" value="RAN"/>
    <property type="match status" value="1"/>
</dbReference>
<dbReference type="InterPro" id="IPR005016">
    <property type="entry name" value="TDE1/TMS"/>
</dbReference>
<dbReference type="GO" id="GO:0005525">
    <property type="term" value="F:GTP binding"/>
    <property type="evidence" value="ECO:0007669"/>
    <property type="project" value="UniProtKB-KW"/>
</dbReference>
<feature type="transmembrane region" description="Helical" evidence="13">
    <location>
        <begin position="322"/>
        <end position="341"/>
    </location>
</feature>
<evidence type="ECO:0000256" key="7">
    <source>
        <dbReference type="ARBA" id="ARBA00022989"/>
    </source>
</evidence>
<dbReference type="InterPro" id="IPR027417">
    <property type="entry name" value="P-loop_NTPase"/>
</dbReference>
<keyword evidence="7 13" id="KW-1133">Transmembrane helix</keyword>
<comment type="caution">
    <text evidence="15">The sequence shown here is derived from an EMBL/GenBank/DDBJ whole genome shotgun (WGS) entry which is preliminary data.</text>
</comment>
<feature type="region of interest" description="Disordered" evidence="12">
    <location>
        <begin position="639"/>
        <end position="718"/>
    </location>
</feature>
<dbReference type="GO" id="GO:0016020">
    <property type="term" value="C:membrane"/>
    <property type="evidence" value="ECO:0007669"/>
    <property type="project" value="UniProtKB-SubCell"/>
</dbReference>
<evidence type="ECO:0000256" key="13">
    <source>
        <dbReference type="SAM" id="Phobius"/>
    </source>
</evidence>
<dbReference type="PROSITE" id="PS51421">
    <property type="entry name" value="RAS"/>
    <property type="match status" value="1"/>
</dbReference>
<dbReference type="PANTHER" id="PTHR10383:SF5">
    <property type="entry name" value="SERINE INCORPORATOR 4"/>
    <property type="match status" value="1"/>
</dbReference>
<evidence type="ECO:0000256" key="8">
    <source>
        <dbReference type="ARBA" id="ARBA00023054"/>
    </source>
</evidence>
<sequence>MKASTQTRLLYTLFHVLACAVCCLLLSRTVSDALKDHVPFYALLCQRLPGGADCDALVGYAAVYRVCFGTAGFYLAQATLLLNVRSSRDVRAQLHNGFWFPKLLILVGLCVAAFFIPADRFLPAWRYVGICGGFAFILLQLVLITAFAHTWNKNWQMGASRDGRWGAAVLLATLGFYAIAVAAFSLLYQRYARPPARPLGAALLALHAGLCGLVSLVSVSPCVRLKQPRSSLLQASIISCYVAYLTFSALSSRPPERVRARERAGRPGSADDEQERVTYSYAALHFGFFLASLYVMVTLTNWFSYESAALETTFVRGSWSTFWVKVASCWACILLYLWLLLGPLCLPGRRRHQTCSALPREQLDALHQEVQAGGDPGLLRQVETLVQDVAQDLQAQRLRAQELQGLLRRTEVAALAQLAELEEELQQQVAVREQQVREEEQQLLELALRGLREKHILEVAELQDGLHQLLQQEQQRHSQGSREVEAAAQLRPQLGELAQENKQLRLDLREADTSATLLQAELDRLRQELADQIRQHQREKAMLQEMMEESLAFTSRIEMLQAANRSLRDSNGALRSALQLSSEDSPRGPLSPAWRSRPGSPQAPGSPVVTYSRYRGDNDSFHQFPAVARWADRYLGRGSSGLPRQRSAASSSEGDSSLSDSGSESSEEVPSPLPEQGADAEGPRGPGGRSSKRKLPAFTPKKQEAEPMEQPPSPGPIYRLVLAGDAGAGKSSFLLRLCTNEFRGDIPTTLGVDFHMKRLLVDGERTTLQIWDTAGQERFRSIATSYFRKAHGVLLMYDVTSESSFLNVRQWIDDIQQATERPVPLMLLGNKVDLRAELPETAGVHPTHGERLALAYNALFCETSAKDGTNVVEAVLHLAREVKRMVDPSEGGGAVADLRIPGTGAAPFSCCRT</sequence>
<dbReference type="PROSITE" id="PS51419">
    <property type="entry name" value="RAB"/>
    <property type="match status" value="1"/>
</dbReference>
<dbReference type="FunFam" id="3.40.50.300:FF:001348">
    <property type="entry name" value="Ras and EF-hand domain-containing protein"/>
    <property type="match status" value="1"/>
</dbReference>
<dbReference type="SMART" id="SM00175">
    <property type="entry name" value="RAB"/>
    <property type="match status" value="1"/>
</dbReference>
<keyword evidence="6" id="KW-0547">Nucleotide-binding</keyword>
<feature type="transmembrane region" description="Helical" evidence="13">
    <location>
        <begin position="97"/>
        <end position="118"/>
    </location>
</feature>